<name>X1HRH0_9ZZZZ</name>
<gene>
    <name evidence="1" type="ORF">S03H2_49482</name>
</gene>
<dbReference type="AlphaFoldDB" id="X1HRH0"/>
<reference evidence="1" key="1">
    <citation type="journal article" date="2014" name="Front. Microbiol.">
        <title>High frequency of phylogenetically diverse reductive dehalogenase-homologous genes in deep subseafloor sedimentary metagenomes.</title>
        <authorList>
            <person name="Kawai M."/>
            <person name="Futagami T."/>
            <person name="Toyoda A."/>
            <person name="Takaki Y."/>
            <person name="Nishi S."/>
            <person name="Hori S."/>
            <person name="Arai W."/>
            <person name="Tsubouchi T."/>
            <person name="Morono Y."/>
            <person name="Uchiyama I."/>
            <person name="Ito T."/>
            <person name="Fujiyama A."/>
            <person name="Inagaki F."/>
            <person name="Takami H."/>
        </authorList>
    </citation>
    <scope>NUCLEOTIDE SEQUENCE</scope>
    <source>
        <strain evidence="1">Expedition CK06-06</strain>
    </source>
</reference>
<protein>
    <submittedName>
        <fullName evidence="1">Uncharacterized protein</fullName>
    </submittedName>
</protein>
<proteinExistence type="predicted"/>
<organism evidence="1">
    <name type="scientific">marine sediment metagenome</name>
    <dbReference type="NCBI Taxonomy" id="412755"/>
    <lineage>
        <taxon>unclassified sequences</taxon>
        <taxon>metagenomes</taxon>
        <taxon>ecological metagenomes</taxon>
    </lineage>
</organism>
<comment type="caution">
    <text evidence="1">The sequence shown here is derived from an EMBL/GenBank/DDBJ whole genome shotgun (WGS) entry which is preliminary data.</text>
</comment>
<sequence>MTLEKAIVILTDATHFHFPADGLDFRDALNLGIEALQEKLQNDNGGTP</sequence>
<evidence type="ECO:0000313" key="1">
    <source>
        <dbReference type="EMBL" id="GAH72761.1"/>
    </source>
</evidence>
<dbReference type="EMBL" id="BARU01031267">
    <property type="protein sequence ID" value="GAH72761.1"/>
    <property type="molecule type" value="Genomic_DNA"/>
</dbReference>
<accession>X1HRH0</accession>